<dbReference type="PANTHER" id="PTHR46246:SF1">
    <property type="entry name" value="GUANOSINE-3',5'-BIS(DIPHOSPHATE) 3'-PYROPHOSPHOHYDROLASE MESH1"/>
    <property type="match status" value="1"/>
</dbReference>
<dbReference type="Proteomes" id="UP000886750">
    <property type="component" value="Unassembled WGS sequence"/>
</dbReference>
<dbReference type="Gene3D" id="1.10.3210.10">
    <property type="entry name" value="Hypothetical protein af1432"/>
    <property type="match status" value="1"/>
</dbReference>
<gene>
    <name evidence="1" type="ORF">H9729_02560</name>
</gene>
<proteinExistence type="predicted"/>
<dbReference type="SUPFAM" id="SSF109604">
    <property type="entry name" value="HD-domain/PDEase-like"/>
    <property type="match status" value="1"/>
</dbReference>
<organism evidence="1 2">
    <name type="scientific">Candidatus Borkfalkia excrementigallinarum</name>
    <dbReference type="NCBI Taxonomy" id="2838506"/>
    <lineage>
        <taxon>Bacteria</taxon>
        <taxon>Bacillati</taxon>
        <taxon>Bacillota</taxon>
        <taxon>Clostridia</taxon>
        <taxon>Christensenellales</taxon>
        <taxon>Christensenellaceae</taxon>
        <taxon>Candidatus Borkfalkia</taxon>
    </lineage>
</organism>
<dbReference type="GO" id="GO:0008893">
    <property type="term" value="F:guanosine-3',5'-bis(diphosphate) 3'-diphosphatase activity"/>
    <property type="evidence" value="ECO:0007669"/>
    <property type="project" value="TreeGrafter"/>
</dbReference>
<dbReference type="PANTHER" id="PTHR46246">
    <property type="entry name" value="GUANOSINE-3',5'-BIS(DIPHOSPHATE) 3'-PYROPHOSPHOHYDROLASE MESH1"/>
    <property type="match status" value="1"/>
</dbReference>
<dbReference type="AlphaFoldDB" id="A0A9D1ZVQ3"/>
<evidence type="ECO:0000313" key="2">
    <source>
        <dbReference type="Proteomes" id="UP000886750"/>
    </source>
</evidence>
<evidence type="ECO:0000313" key="1">
    <source>
        <dbReference type="EMBL" id="HIY96548.1"/>
    </source>
</evidence>
<dbReference type="Pfam" id="PF13328">
    <property type="entry name" value="HD_4"/>
    <property type="match status" value="1"/>
</dbReference>
<dbReference type="InterPro" id="IPR052194">
    <property type="entry name" value="MESH1"/>
</dbReference>
<reference evidence="1" key="1">
    <citation type="journal article" date="2021" name="PeerJ">
        <title>Extensive microbial diversity within the chicken gut microbiome revealed by metagenomics and culture.</title>
        <authorList>
            <person name="Gilroy R."/>
            <person name="Ravi A."/>
            <person name="Getino M."/>
            <person name="Pursley I."/>
            <person name="Horton D.L."/>
            <person name="Alikhan N.F."/>
            <person name="Baker D."/>
            <person name="Gharbi K."/>
            <person name="Hall N."/>
            <person name="Watson M."/>
            <person name="Adriaenssens E.M."/>
            <person name="Foster-Nyarko E."/>
            <person name="Jarju S."/>
            <person name="Secka A."/>
            <person name="Antonio M."/>
            <person name="Oren A."/>
            <person name="Chaudhuri R.R."/>
            <person name="La Ragione R."/>
            <person name="Hildebrand F."/>
            <person name="Pallen M.J."/>
        </authorList>
    </citation>
    <scope>NUCLEOTIDE SEQUENCE</scope>
    <source>
        <strain evidence="1">1345</strain>
    </source>
</reference>
<accession>A0A9D1ZVQ3</accession>
<dbReference type="EMBL" id="DXCQ01000025">
    <property type="protein sequence ID" value="HIY96548.1"/>
    <property type="molecule type" value="Genomic_DNA"/>
</dbReference>
<comment type="caution">
    <text evidence="1">The sequence shown here is derived from an EMBL/GenBank/DDBJ whole genome shotgun (WGS) entry which is preliminary data.</text>
</comment>
<sequence>MIYTPLTKRAAEIAYNAHMGQRDKAGMPYIFHSYHVAEQMKDEMTVCAALLHDVAEDTAVTLEELAKEFPPQVIEALRLLTHDPKDEYMDYVAKIKGNPIARAVKIEDLKHNSDISRMSKDSPLYERALALRKKYAAALALLEE</sequence>
<reference evidence="1" key="2">
    <citation type="submission" date="2021-04" db="EMBL/GenBank/DDBJ databases">
        <authorList>
            <person name="Gilroy R."/>
        </authorList>
    </citation>
    <scope>NUCLEOTIDE SEQUENCE</scope>
    <source>
        <strain evidence="1">1345</strain>
    </source>
</reference>
<protein>
    <submittedName>
        <fullName evidence="1">HD domain-containing protein</fullName>
    </submittedName>
</protein>
<name>A0A9D1ZVQ3_9FIRM</name>